<evidence type="ECO:0000256" key="10">
    <source>
        <dbReference type="ARBA" id="ARBA00035657"/>
    </source>
</evidence>
<evidence type="ECO:0000256" key="8">
    <source>
        <dbReference type="ARBA" id="ARBA00023136"/>
    </source>
</evidence>
<evidence type="ECO:0000256" key="12">
    <source>
        <dbReference type="ARBA" id="ARBA00035727"/>
    </source>
</evidence>
<keyword evidence="3" id="KW-0997">Cell inner membrane</keyword>
<dbReference type="PANTHER" id="PTHR39579">
    <property type="entry name" value="INNER MEMBRANE PROTEIN YHCB"/>
    <property type="match status" value="1"/>
</dbReference>
<evidence type="ECO:0000256" key="9">
    <source>
        <dbReference type="ARBA" id="ARBA00023306"/>
    </source>
</evidence>
<evidence type="ECO:0000256" key="15">
    <source>
        <dbReference type="SAM" id="Phobius"/>
    </source>
</evidence>
<keyword evidence="8 15" id="KW-0472">Membrane</keyword>
<comment type="subcellular location">
    <subcellularLocation>
        <location evidence="1">Cell inner membrane</location>
        <topology evidence="1">Single-pass membrane protein</topology>
    </subcellularLocation>
</comment>
<feature type="region of interest" description="Disordered" evidence="14">
    <location>
        <begin position="103"/>
        <end position="189"/>
    </location>
</feature>
<gene>
    <name evidence="16" type="ORF">CSA60_03795</name>
</gene>
<feature type="transmembrane region" description="Helical" evidence="15">
    <location>
        <begin position="6"/>
        <end position="23"/>
    </location>
</feature>
<keyword evidence="5 15" id="KW-0812">Transmembrane</keyword>
<evidence type="ECO:0000256" key="1">
    <source>
        <dbReference type="ARBA" id="ARBA00004377"/>
    </source>
</evidence>
<comment type="similarity">
    <text evidence="10">Belongs to the ZapG family.</text>
</comment>
<evidence type="ECO:0000256" key="2">
    <source>
        <dbReference type="ARBA" id="ARBA00022475"/>
    </source>
</evidence>
<accession>A0A2G6JL53</accession>
<keyword evidence="9" id="KW-0131">Cell cycle</keyword>
<dbReference type="PANTHER" id="PTHR39579:SF1">
    <property type="entry name" value="INNER MEMBRANE PROTEIN YHCB"/>
    <property type="match status" value="1"/>
</dbReference>
<evidence type="ECO:0000313" key="17">
    <source>
        <dbReference type="Proteomes" id="UP000243469"/>
    </source>
</evidence>
<evidence type="ECO:0000256" key="7">
    <source>
        <dbReference type="ARBA" id="ARBA00022989"/>
    </source>
</evidence>
<evidence type="ECO:0000256" key="4">
    <source>
        <dbReference type="ARBA" id="ARBA00022618"/>
    </source>
</evidence>
<comment type="caution">
    <text evidence="16">The sequence shown here is derived from an EMBL/GenBank/DDBJ whole genome shotgun (WGS) entry which is preliminary data.</text>
</comment>
<dbReference type="GO" id="GO:0008360">
    <property type="term" value="P:regulation of cell shape"/>
    <property type="evidence" value="ECO:0007669"/>
    <property type="project" value="UniProtKB-KW"/>
</dbReference>
<keyword evidence="4" id="KW-0132">Cell division</keyword>
<evidence type="ECO:0000256" key="3">
    <source>
        <dbReference type="ARBA" id="ARBA00022519"/>
    </source>
</evidence>
<evidence type="ECO:0000256" key="14">
    <source>
        <dbReference type="SAM" id="MobiDB-lite"/>
    </source>
</evidence>
<evidence type="ECO:0000256" key="5">
    <source>
        <dbReference type="ARBA" id="ARBA00022692"/>
    </source>
</evidence>
<dbReference type="Pfam" id="PF06295">
    <property type="entry name" value="ZapG-like"/>
    <property type="match status" value="1"/>
</dbReference>
<name>A0A2G6JL53_NEPCE</name>
<reference evidence="16 17" key="1">
    <citation type="submission" date="2017-10" db="EMBL/GenBank/DDBJ databases">
        <title>Novel microbial diversity and functional potential in the marine mammal oral microbiome.</title>
        <authorList>
            <person name="Dudek N.K."/>
            <person name="Sun C.L."/>
            <person name="Burstein D."/>
            <person name="Kantor R.S."/>
            <person name="Aliaga Goltsman D.S."/>
            <person name="Bik E.M."/>
            <person name="Thomas B.C."/>
            <person name="Banfield J.F."/>
            <person name="Relman D.A."/>
        </authorList>
    </citation>
    <scope>NUCLEOTIDE SEQUENCE [LARGE SCALE GENOMIC DNA]</scope>
    <source>
        <strain evidence="16">DOLJORAL78_47_21</strain>
    </source>
</reference>
<organism evidence="16 17">
    <name type="scientific">Neptuniibacter caesariensis</name>
    <dbReference type="NCBI Taxonomy" id="207954"/>
    <lineage>
        <taxon>Bacteria</taxon>
        <taxon>Pseudomonadati</taxon>
        <taxon>Pseudomonadota</taxon>
        <taxon>Gammaproteobacteria</taxon>
        <taxon>Oceanospirillales</taxon>
        <taxon>Oceanospirillaceae</taxon>
        <taxon>Neptuniibacter</taxon>
    </lineage>
</organism>
<feature type="compositionally biased region" description="Basic and acidic residues" evidence="14">
    <location>
        <begin position="138"/>
        <end position="148"/>
    </location>
</feature>
<keyword evidence="7 15" id="KW-1133">Transmembrane helix</keyword>
<evidence type="ECO:0000313" key="16">
    <source>
        <dbReference type="EMBL" id="PIE24010.1"/>
    </source>
</evidence>
<evidence type="ECO:0000256" key="6">
    <source>
        <dbReference type="ARBA" id="ARBA00022960"/>
    </source>
</evidence>
<protein>
    <recommendedName>
        <fullName evidence="11">Z-ring associated protein G</fullName>
    </recommendedName>
    <alternativeName>
        <fullName evidence="12">Cell division protein ZapG</fullName>
    </alternativeName>
</protein>
<dbReference type="EMBL" id="PDSH01000018">
    <property type="protein sequence ID" value="PIE24010.1"/>
    <property type="molecule type" value="Genomic_DNA"/>
</dbReference>
<feature type="compositionally biased region" description="Low complexity" evidence="14">
    <location>
        <begin position="116"/>
        <end position="130"/>
    </location>
</feature>
<dbReference type="AlphaFoldDB" id="A0A2G6JL53"/>
<sequence>MDNIWLLSIAALAIGFMIGFLMGRSTGNSNRQAELAEQLESSQHELESYKTEVADHFEKTAALVNNLTSSYKDVHEHLATGAQVLCQPGSIDMALEPAMTPKLDKAEAQPSEEQTEAWSAEAAGKSAATADDSVTAEPPRDYAPKAPEEEGTLSETFGLKEEQATESENAAIDQPTADVPLPEEKEKTS</sequence>
<keyword evidence="6" id="KW-0133">Cell shape</keyword>
<feature type="coiled-coil region" evidence="13">
    <location>
        <begin position="32"/>
        <end position="59"/>
    </location>
</feature>
<dbReference type="GO" id="GO:0005886">
    <property type="term" value="C:plasma membrane"/>
    <property type="evidence" value="ECO:0007669"/>
    <property type="project" value="UniProtKB-SubCell"/>
</dbReference>
<dbReference type="Proteomes" id="UP000243469">
    <property type="component" value="Unassembled WGS sequence"/>
</dbReference>
<proteinExistence type="inferred from homology"/>
<evidence type="ECO:0000256" key="13">
    <source>
        <dbReference type="SAM" id="Coils"/>
    </source>
</evidence>
<evidence type="ECO:0000256" key="11">
    <source>
        <dbReference type="ARBA" id="ARBA00035703"/>
    </source>
</evidence>
<dbReference type="InterPro" id="IPR009386">
    <property type="entry name" value="ZapG-like"/>
</dbReference>
<keyword evidence="2" id="KW-1003">Cell membrane</keyword>
<keyword evidence="13" id="KW-0175">Coiled coil</keyword>
<dbReference type="GO" id="GO:0051301">
    <property type="term" value="P:cell division"/>
    <property type="evidence" value="ECO:0007669"/>
    <property type="project" value="UniProtKB-KW"/>
</dbReference>